<feature type="transmembrane region" description="Helical" evidence="2">
    <location>
        <begin position="76"/>
        <end position="105"/>
    </location>
</feature>
<proteinExistence type="predicted"/>
<organism evidence="3 4">
    <name type="scientific">Streptomyces thermolineatus</name>
    <dbReference type="NCBI Taxonomy" id="44033"/>
    <lineage>
        <taxon>Bacteria</taxon>
        <taxon>Bacillati</taxon>
        <taxon>Actinomycetota</taxon>
        <taxon>Actinomycetes</taxon>
        <taxon>Kitasatosporales</taxon>
        <taxon>Streptomycetaceae</taxon>
        <taxon>Streptomyces</taxon>
    </lineage>
</organism>
<feature type="transmembrane region" description="Helical" evidence="2">
    <location>
        <begin position="37"/>
        <end position="56"/>
    </location>
</feature>
<protein>
    <recommendedName>
        <fullName evidence="5">Integral membrane protein</fullName>
    </recommendedName>
</protein>
<feature type="compositionally biased region" description="Basic and acidic residues" evidence="1">
    <location>
        <begin position="149"/>
        <end position="158"/>
    </location>
</feature>
<evidence type="ECO:0008006" key="5">
    <source>
        <dbReference type="Google" id="ProtNLM"/>
    </source>
</evidence>
<evidence type="ECO:0000313" key="4">
    <source>
        <dbReference type="Proteomes" id="UP001501358"/>
    </source>
</evidence>
<evidence type="ECO:0000256" key="2">
    <source>
        <dbReference type="SAM" id="Phobius"/>
    </source>
</evidence>
<gene>
    <name evidence="3" type="ORF">GCM10010406_04480</name>
</gene>
<name>A0ABN3KX55_9ACTN</name>
<keyword evidence="4" id="KW-1185">Reference proteome</keyword>
<dbReference type="EMBL" id="BAAATA010000002">
    <property type="protein sequence ID" value="GAA2471904.1"/>
    <property type="molecule type" value="Genomic_DNA"/>
</dbReference>
<keyword evidence="2" id="KW-1133">Transmembrane helix</keyword>
<keyword evidence="2" id="KW-0472">Membrane</keyword>
<feature type="compositionally biased region" description="Low complexity" evidence="1">
    <location>
        <begin position="120"/>
        <end position="144"/>
    </location>
</feature>
<keyword evidence="2" id="KW-0812">Transmembrane</keyword>
<evidence type="ECO:0000313" key="3">
    <source>
        <dbReference type="EMBL" id="GAA2471904.1"/>
    </source>
</evidence>
<feature type="transmembrane region" description="Helical" evidence="2">
    <location>
        <begin position="6"/>
        <end position="25"/>
    </location>
</feature>
<comment type="caution">
    <text evidence="3">The sequence shown here is derived from an EMBL/GenBank/DDBJ whole genome shotgun (WGS) entry which is preliminary data.</text>
</comment>
<dbReference type="Proteomes" id="UP001501358">
    <property type="component" value="Unassembled WGS sequence"/>
</dbReference>
<sequence length="158" mass="15836">MVLLAAAEGAVLAAWGVWMLVMGLIGHPDRPAQAEAGGLTALALAVLPLLACAGLWKCRRWGRGPALIVQLMALPVAWTLFTAGGAMAPGGIVLGVAAVAGLVLLMHPATTQALDESEAARASAASGDSGASGSRGRSGPSGKPGKPGRSGDPRRRDR</sequence>
<evidence type="ECO:0000256" key="1">
    <source>
        <dbReference type="SAM" id="MobiDB-lite"/>
    </source>
</evidence>
<reference evidence="3 4" key="1">
    <citation type="journal article" date="2019" name="Int. J. Syst. Evol. Microbiol.">
        <title>The Global Catalogue of Microorganisms (GCM) 10K type strain sequencing project: providing services to taxonomists for standard genome sequencing and annotation.</title>
        <authorList>
            <consortium name="The Broad Institute Genomics Platform"/>
            <consortium name="The Broad Institute Genome Sequencing Center for Infectious Disease"/>
            <person name="Wu L."/>
            <person name="Ma J."/>
        </authorList>
    </citation>
    <scope>NUCLEOTIDE SEQUENCE [LARGE SCALE GENOMIC DNA]</scope>
    <source>
        <strain evidence="3 4">JCM 6307</strain>
    </source>
</reference>
<accession>A0ABN3KX55</accession>
<feature type="region of interest" description="Disordered" evidence="1">
    <location>
        <begin position="115"/>
        <end position="158"/>
    </location>
</feature>